<evidence type="ECO:0000313" key="1">
    <source>
        <dbReference type="EMBL" id="GGF41491.1"/>
    </source>
</evidence>
<keyword evidence="2" id="KW-1185">Reference proteome</keyword>
<organism evidence="1 2">
    <name type="scientific">Marmoricola endophyticus</name>
    <dbReference type="NCBI Taxonomy" id="2040280"/>
    <lineage>
        <taxon>Bacteria</taxon>
        <taxon>Bacillati</taxon>
        <taxon>Actinomycetota</taxon>
        <taxon>Actinomycetes</taxon>
        <taxon>Propionibacteriales</taxon>
        <taxon>Nocardioidaceae</taxon>
        <taxon>Marmoricola</taxon>
    </lineage>
</organism>
<protein>
    <submittedName>
        <fullName evidence="1">Molybdopterin biosynthesis protein MoeE</fullName>
    </submittedName>
</protein>
<dbReference type="CDD" id="cd00756">
    <property type="entry name" value="MoaE"/>
    <property type="match status" value="1"/>
</dbReference>
<dbReference type="PANTHER" id="PTHR23404">
    <property type="entry name" value="MOLYBDOPTERIN SYNTHASE RELATED"/>
    <property type="match status" value="1"/>
</dbReference>
<dbReference type="GO" id="GO:0006777">
    <property type="term" value="P:Mo-molybdopterin cofactor biosynthetic process"/>
    <property type="evidence" value="ECO:0007669"/>
    <property type="project" value="InterPro"/>
</dbReference>
<dbReference type="InterPro" id="IPR036563">
    <property type="entry name" value="MoaE_sf"/>
</dbReference>
<reference evidence="1" key="2">
    <citation type="submission" date="2020-09" db="EMBL/GenBank/DDBJ databases">
        <authorList>
            <person name="Sun Q."/>
            <person name="Zhou Y."/>
        </authorList>
    </citation>
    <scope>NUCLEOTIDE SEQUENCE</scope>
    <source>
        <strain evidence="1">CGMCC 1.16067</strain>
    </source>
</reference>
<reference evidence="1" key="1">
    <citation type="journal article" date="2014" name="Int. J. Syst. Evol. Microbiol.">
        <title>Complete genome sequence of Corynebacterium casei LMG S-19264T (=DSM 44701T), isolated from a smear-ripened cheese.</title>
        <authorList>
            <consortium name="US DOE Joint Genome Institute (JGI-PGF)"/>
            <person name="Walter F."/>
            <person name="Albersmeier A."/>
            <person name="Kalinowski J."/>
            <person name="Ruckert C."/>
        </authorList>
    </citation>
    <scope>NUCLEOTIDE SEQUENCE</scope>
    <source>
        <strain evidence="1">CGMCC 1.16067</strain>
    </source>
</reference>
<dbReference type="SUPFAM" id="SSF54690">
    <property type="entry name" value="Molybdopterin synthase subunit MoaE"/>
    <property type="match status" value="1"/>
</dbReference>
<dbReference type="AlphaFoldDB" id="A0A917BHM1"/>
<dbReference type="Gene3D" id="3.90.1170.40">
    <property type="entry name" value="Molybdopterin biosynthesis MoaE subunit"/>
    <property type="match status" value="1"/>
</dbReference>
<dbReference type="Pfam" id="PF02391">
    <property type="entry name" value="MoaE"/>
    <property type="match status" value="1"/>
</dbReference>
<comment type="caution">
    <text evidence="1">The sequence shown here is derived from an EMBL/GenBank/DDBJ whole genome shotgun (WGS) entry which is preliminary data.</text>
</comment>
<dbReference type="EMBL" id="BMKQ01000001">
    <property type="protein sequence ID" value="GGF41491.1"/>
    <property type="molecule type" value="Genomic_DNA"/>
</dbReference>
<dbReference type="InterPro" id="IPR003448">
    <property type="entry name" value="Mopterin_biosynth_MoaE"/>
</dbReference>
<proteinExistence type="predicted"/>
<accession>A0A917BHM1</accession>
<name>A0A917BHM1_9ACTN</name>
<sequence length="148" mass="15851">MTDATAASHPVVRLVEVREEPLDVAEVTAALGHDAGGAVDLFLGTVRDHDDDRGVTHLDYSAHPSAAEAMREVAAEVAEEYDVLAVAAVHRVGRLAIGDVAVITAVVTAHRAEAFVAGKALIDRLKERTPIWKHQVFADGDEEWVNTP</sequence>
<gene>
    <name evidence="1" type="ORF">GCM10011519_14120</name>
</gene>
<dbReference type="Proteomes" id="UP000649179">
    <property type="component" value="Unassembled WGS sequence"/>
</dbReference>
<dbReference type="RefSeq" id="WP_188779140.1">
    <property type="nucleotide sequence ID" value="NZ_BMKQ01000001.1"/>
</dbReference>
<evidence type="ECO:0000313" key="2">
    <source>
        <dbReference type="Proteomes" id="UP000649179"/>
    </source>
</evidence>